<feature type="region of interest" description="Disordered" evidence="1">
    <location>
        <begin position="28"/>
        <end position="50"/>
    </location>
</feature>
<reference evidence="3 4" key="1">
    <citation type="journal article" date="2015" name="Int. J. Syst. Evol. Microbiol.">
        <title>Sporolactobacillus shoreae sp. nov. and Sporolactobacillus spathodeae sp. nov., two spore-forming lactic acid bacteria isolated from tree barks in Thailand.</title>
        <authorList>
            <person name="Thamacharoensuk T."/>
            <person name="Kitahara M."/>
            <person name="Ohkuma M."/>
            <person name="Thongchul N."/>
            <person name="Tanasupawat S."/>
        </authorList>
    </citation>
    <scope>NUCLEOTIDE SEQUENCE [LARGE SCALE GENOMIC DNA]</scope>
    <source>
        <strain evidence="3 4">BK92</strain>
    </source>
</reference>
<dbReference type="Proteomes" id="UP000298347">
    <property type="component" value="Unassembled WGS sequence"/>
</dbReference>
<feature type="signal peptide" evidence="2">
    <location>
        <begin position="1"/>
        <end position="21"/>
    </location>
</feature>
<dbReference type="PANTHER" id="PTHR36448:SF2">
    <property type="entry name" value="CUPIN TYPE-1 DOMAIN-CONTAINING PROTEIN"/>
    <property type="match status" value="1"/>
</dbReference>
<dbReference type="SUPFAM" id="SSF51182">
    <property type="entry name" value="RmlC-like cupins"/>
    <property type="match status" value="1"/>
</dbReference>
<evidence type="ECO:0000313" key="4">
    <source>
        <dbReference type="Proteomes" id="UP000298347"/>
    </source>
</evidence>
<dbReference type="CDD" id="cd02219">
    <property type="entry name" value="cupin_YjlB-like"/>
    <property type="match status" value="1"/>
</dbReference>
<evidence type="ECO:0000313" key="3">
    <source>
        <dbReference type="EMBL" id="TGA96609.1"/>
    </source>
</evidence>
<dbReference type="InterPro" id="IPR011051">
    <property type="entry name" value="RmlC_Cupin_sf"/>
</dbReference>
<sequence>MIKFLRIAWMAPLVFALSACGDLSEGVSSHPASADSNHQGSSGQSNSDSSSDQYFAYVTTLNFKDDGTIPNNPKYPVLLYHGAVKGLDAEQIIKKFEQNNWGNNWVDGIFDFHHFHSTSHEVLGIAAGHGEVQLGGPKGKIVKVTAGDVVVLPAGTGHKRISASRDFSVVGGYPDGRSYDTQTKETPQLKKNISKIGKPSEDPVYGNKGPLLDLWKN</sequence>
<dbReference type="PROSITE" id="PS51257">
    <property type="entry name" value="PROKAR_LIPOPROTEIN"/>
    <property type="match status" value="1"/>
</dbReference>
<feature type="compositionally biased region" description="Polar residues" evidence="1">
    <location>
        <begin position="179"/>
        <end position="191"/>
    </location>
</feature>
<feature type="compositionally biased region" description="Low complexity" evidence="1">
    <location>
        <begin position="35"/>
        <end position="50"/>
    </location>
</feature>
<organism evidence="3 4">
    <name type="scientific">Sporolactobacillus shoreae</name>
    <dbReference type="NCBI Taxonomy" id="1465501"/>
    <lineage>
        <taxon>Bacteria</taxon>
        <taxon>Bacillati</taxon>
        <taxon>Bacillota</taxon>
        <taxon>Bacilli</taxon>
        <taxon>Bacillales</taxon>
        <taxon>Sporolactobacillaceae</taxon>
        <taxon>Sporolactobacillus</taxon>
    </lineage>
</organism>
<name>A0A4Z0GJX0_9BACL</name>
<protein>
    <recommendedName>
        <fullName evidence="5">Cupin domain-containing protein</fullName>
    </recommendedName>
</protein>
<dbReference type="OrthoDB" id="9791759at2"/>
<accession>A0A4Z0GJX0</accession>
<evidence type="ECO:0008006" key="5">
    <source>
        <dbReference type="Google" id="ProtNLM"/>
    </source>
</evidence>
<proteinExistence type="predicted"/>
<gene>
    <name evidence="3" type="ORF">E4665_15035</name>
</gene>
<feature type="region of interest" description="Disordered" evidence="1">
    <location>
        <begin position="176"/>
        <end position="209"/>
    </location>
</feature>
<dbReference type="EMBL" id="SRJD01000022">
    <property type="protein sequence ID" value="TGA96609.1"/>
    <property type="molecule type" value="Genomic_DNA"/>
</dbReference>
<dbReference type="InterPro" id="IPR047121">
    <property type="entry name" value="YjiB-like"/>
</dbReference>
<dbReference type="InterPro" id="IPR014710">
    <property type="entry name" value="RmlC-like_jellyroll"/>
</dbReference>
<dbReference type="AlphaFoldDB" id="A0A4Z0GJX0"/>
<evidence type="ECO:0000256" key="2">
    <source>
        <dbReference type="SAM" id="SignalP"/>
    </source>
</evidence>
<comment type="caution">
    <text evidence="3">The sequence shown here is derived from an EMBL/GenBank/DDBJ whole genome shotgun (WGS) entry which is preliminary data.</text>
</comment>
<keyword evidence="2" id="KW-0732">Signal</keyword>
<dbReference type="PANTHER" id="PTHR36448">
    <property type="entry name" value="BLR7373 PROTEIN"/>
    <property type="match status" value="1"/>
</dbReference>
<dbReference type="RefSeq" id="WP_135349616.1">
    <property type="nucleotide sequence ID" value="NZ_SRJD01000022.1"/>
</dbReference>
<keyword evidence="4" id="KW-1185">Reference proteome</keyword>
<dbReference type="Gene3D" id="2.60.120.10">
    <property type="entry name" value="Jelly Rolls"/>
    <property type="match status" value="1"/>
</dbReference>
<feature type="chain" id="PRO_5039561337" description="Cupin domain-containing protein" evidence="2">
    <location>
        <begin position="22"/>
        <end position="217"/>
    </location>
</feature>
<evidence type="ECO:0000256" key="1">
    <source>
        <dbReference type="SAM" id="MobiDB-lite"/>
    </source>
</evidence>